<dbReference type="Proteomes" id="UP000035642">
    <property type="component" value="Unassembled WGS sequence"/>
</dbReference>
<accession>A0A0K0CY02</accession>
<evidence type="ECO:0000256" key="1">
    <source>
        <dbReference type="SAM" id="Phobius"/>
    </source>
</evidence>
<dbReference type="AlphaFoldDB" id="A0A0K0CY02"/>
<keyword evidence="1" id="KW-1133">Transmembrane helix</keyword>
<name>A0A0K0CY02_ANGCA</name>
<evidence type="ECO:0000313" key="2">
    <source>
        <dbReference type="Proteomes" id="UP000035642"/>
    </source>
</evidence>
<reference evidence="3" key="2">
    <citation type="submission" date="2017-02" db="UniProtKB">
        <authorList>
            <consortium name="WormBaseParasite"/>
        </authorList>
    </citation>
    <scope>IDENTIFICATION</scope>
</reference>
<evidence type="ECO:0000313" key="3">
    <source>
        <dbReference type="WBParaSite" id="ACAC_0000249001-mRNA-1"/>
    </source>
</evidence>
<dbReference type="WBParaSite" id="ACAC_0000249001-mRNA-1">
    <property type="protein sequence ID" value="ACAC_0000249001-mRNA-1"/>
    <property type="gene ID" value="ACAC_0000249001"/>
</dbReference>
<keyword evidence="1" id="KW-0812">Transmembrane</keyword>
<sequence length="298" mass="32436">MNDFGQLVVGVDAACTPQSFVLQGEVVTCEIDGNGAPSSITSFATRVSGASVALGQMISLLMLILVVWLMLLSTAAIIICSTAILVKSVRHKILEFRGFRYVQILTAPYFGIPIIRAAPAQYGADLKRSPVEGEIAIAEPLRACSALTNSAYVRGRIVLVERSDYFLVEQFLISGKSSLPPKNPVCSFSDGEFIQIDRDLPSVTFNFRLGSVNQSSEPSEHQNIVERHVTYLQDGIGFDHVAQRIAFFNLMRTAAYGALGLAVQDEYLKSVEGALRSAYLIPLLPVVYERLGGDITQV</sequence>
<reference evidence="2" key="1">
    <citation type="submission" date="2012-09" db="EMBL/GenBank/DDBJ databases">
        <authorList>
            <person name="Martin A.A."/>
        </authorList>
    </citation>
    <scope>NUCLEOTIDE SEQUENCE</scope>
</reference>
<feature type="transmembrane region" description="Helical" evidence="1">
    <location>
        <begin position="58"/>
        <end position="86"/>
    </location>
</feature>
<organism evidence="2 3">
    <name type="scientific">Angiostrongylus cantonensis</name>
    <name type="common">Rat lungworm</name>
    <dbReference type="NCBI Taxonomy" id="6313"/>
    <lineage>
        <taxon>Eukaryota</taxon>
        <taxon>Metazoa</taxon>
        <taxon>Ecdysozoa</taxon>
        <taxon>Nematoda</taxon>
        <taxon>Chromadorea</taxon>
        <taxon>Rhabditida</taxon>
        <taxon>Rhabditina</taxon>
        <taxon>Rhabditomorpha</taxon>
        <taxon>Strongyloidea</taxon>
        <taxon>Metastrongylidae</taxon>
        <taxon>Angiostrongylus</taxon>
    </lineage>
</organism>
<dbReference type="STRING" id="6313.A0A0K0CY02"/>
<protein>
    <submittedName>
        <fullName evidence="3">PHB domain-containing protein</fullName>
    </submittedName>
</protein>
<keyword evidence="1" id="KW-0472">Membrane</keyword>
<proteinExistence type="predicted"/>
<keyword evidence="2" id="KW-1185">Reference proteome</keyword>